<name>A0AC60QLA1_IXOPE</name>
<comment type="caution">
    <text evidence="1">The sequence shown here is derived from an EMBL/GenBank/DDBJ whole genome shotgun (WGS) entry which is preliminary data.</text>
</comment>
<dbReference type="Proteomes" id="UP000805193">
    <property type="component" value="Unassembled WGS sequence"/>
</dbReference>
<evidence type="ECO:0000313" key="1">
    <source>
        <dbReference type="EMBL" id="KAG0434621.1"/>
    </source>
</evidence>
<reference evidence="1 2" key="1">
    <citation type="journal article" date="2020" name="Cell">
        <title>Large-Scale Comparative Analyses of Tick Genomes Elucidate Their Genetic Diversity and Vector Capacities.</title>
        <authorList>
            <consortium name="Tick Genome and Microbiome Consortium (TIGMIC)"/>
            <person name="Jia N."/>
            <person name="Wang J."/>
            <person name="Shi W."/>
            <person name="Du L."/>
            <person name="Sun Y."/>
            <person name="Zhan W."/>
            <person name="Jiang J.F."/>
            <person name="Wang Q."/>
            <person name="Zhang B."/>
            <person name="Ji P."/>
            <person name="Bell-Sakyi L."/>
            <person name="Cui X.M."/>
            <person name="Yuan T.T."/>
            <person name="Jiang B.G."/>
            <person name="Yang W.F."/>
            <person name="Lam T.T."/>
            <person name="Chang Q.C."/>
            <person name="Ding S.J."/>
            <person name="Wang X.J."/>
            <person name="Zhu J.G."/>
            <person name="Ruan X.D."/>
            <person name="Zhao L."/>
            <person name="Wei J.T."/>
            <person name="Ye R.Z."/>
            <person name="Que T.C."/>
            <person name="Du C.H."/>
            <person name="Zhou Y.H."/>
            <person name="Cheng J.X."/>
            <person name="Dai P.F."/>
            <person name="Guo W.B."/>
            <person name="Han X.H."/>
            <person name="Huang E.J."/>
            <person name="Li L.F."/>
            <person name="Wei W."/>
            <person name="Gao Y.C."/>
            <person name="Liu J.Z."/>
            <person name="Shao H.Z."/>
            <person name="Wang X."/>
            <person name="Wang C.C."/>
            <person name="Yang T.C."/>
            <person name="Huo Q.B."/>
            <person name="Li W."/>
            <person name="Chen H.Y."/>
            <person name="Chen S.E."/>
            <person name="Zhou L.G."/>
            <person name="Ni X.B."/>
            <person name="Tian J.H."/>
            <person name="Sheng Y."/>
            <person name="Liu T."/>
            <person name="Pan Y.S."/>
            <person name="Xia L.Y."/>
            <person name="Li J."/>
            <person name="Zhao F."/>
            <person name="Cao W.C."/>
        </authorList>
    </citation>
    <scope>NUCLEOTIDE SEQUENCE [LARGE SCALE GENOMIC DNA]</scope>
    <source>
        <strain evidence="1">Iper-2018</strain>
    </source>
</reference>
<sequence length="617" mass="70650">MHSSDLLVEVNTKDQSKALQKLSRVVDVQVTAAPHRTLNTIRGVLSEDDLLHSSEEEILEALRPSGVVAVKRNVFKRDGVETPSKHVPSGNREAVARPPPTKKPEVAACPPPQRGGTGAPPTQRDRLSNDMPVLITRSPPRRKERASRPKPLEEPSTSKEQSQLKRSGWMKARGPARPIATTDKQPRPPIRRREWPAPALVPSLRKWRCASIGVRFVNLVVRGGKTRDGENQMLLRKKEQIACLESRRREQKRRCDRRRQANATDDDRSKEAKRKREARRRQDDTPAEQFPDATARFLRELVEDPFGVTCAVCDRLWFAGDSIPRNIRDDLAMNVHIKRRLLFKRSYRQGLLKKANVKAWLHFLRDTELYRHYGMPVDEALLRAPVVYGDGADLAQRTHYLAIAPGKHKTPISLLYDEHAEELSFPLTVTFRRFPAVDRIARQQLEDGDFVRGAIEQDLAFMQRVPNFIHYWMERKREVFVMIRQLGRPPAFLTIARRDPSVQRAIENMKLEDSAEMVNGDHLACAIDTNKLFNVILNILKDARLSPFKQDRGSREHQLGRHRRDLVQVWSDDRPHARTHHVRACGRAHPSRAAGRDAHALMTNDRQWTSMAPPTGH</sequence>
<evidence type="ECO:0000313" key="2">
    <source>
        <dbReference type="Proteomes" id="UP000805193"/>
    </source>
</evidence>
<dbReference type="EMBL" id="JABSTQ010008333">
    <property type="protein sequence ID" value="KAG0434621.1"/>
    <property type="molecule type" value="Genomic_DNA"/>
</dbReference>
<accession>A0AC60QLA1</accession>
<keyword evidence="2" id="KW-1185">Reference proteome</keyword>
<gene>
    <name evidence="1" type="ORF">HPB47_018983</name>
</gene>
<proteinExistence type="predicted"/>
<organism evidence="1 2">
    <name type="scientific">Ixodes persulcatus</name>
    <name type="common">Taiga tick</name>
    <dbReference type="NCBI Taxonomy" id="34615"/>
    <lineage>
        <taxon>Eukaryota</taxon>
        <taxon>Metazoa</taxon>
        <taxon>Ecdysozoa</taxon>
        <taxon>Arthropoda</taxon>
        <taxon>Chelicerata</taxon>
        <taxon>Arachnida</taxon>
        <taxon>Acari</taxon>
        <taxon>Parasitiformes</taxon>
        <taxon>Ixodida</taxon>
        <taxon>Ixodoidea</taxon>
        <taxon>Ixodidae</taxon>
        <taxon>Ixodinae</taxon>
        <taxon>Ixodes</taxon>
    </lineage>
</organism>
<protein>
    <submittedName>
        <fullName evidence="1">Uncharacterized protein</fullName>
    </submittedName>
</protein>